<gene>
    <name evidence="1" type="ORF">K8U88_03500</name>
</gene>
<dbReference type="AlphaFoldDB" id="A0A921EYU5"/>
<sequence>MRGKTVVLSTTFKGEGFVRNLERIVKPFKALSSVNRIWCVNEDVQGAQKDKYAVVAFDRGDNQELVRQPVCRNQKLYFGILKLANAKETLDADAEPDSIYLHRIH</sequence>
<organism evidence="1 2">
    <name type="scientific">Levilactobacillus hammesii</name>
    <dbReference type="NCBI Taxonomy" id="267633"/>
    <lineage>
        <taxon>Bacteria</taxon>
        <taxon>Bacillati</taxon>
        <taxon>Bacillota</taxon>
        <taxon>Bacilli</taxon>
        <taxon>Lactobacillales</taxon>
        <taxon>Lactobacillaceae</taxon>
        <taxon>Levilactobacillus</taxon>
    </lineage>
</organism>
<dbReference type="EMBL" id="DYXN01000053">
    <property type="protein sequence ID" value="HJE86632.1"/>
    <property type="molecule type" value="Genomic_DNA"/>
</dbReference>
<dbReference type="Proteomes" id="UP000721920">
    <property type="component" value="Unassembled WGS sequence"/>
</dbReference>
<reference evidence="1" key="1">
    <citation type="journal article" date="2021" name="PeerJ">
        <title>Extensive microbial diversity within the chicken gut microbiome revealed by metagenomics and culture.</title>
        <authorList>
            <person name="Gilroy R."/>
            <person name="Ravi A."/>
            <person name="Getino M."/>
            <person name="Pursley I."/>
            <person name="Horton D.L."/>
            <person name="Alikhan N.F."/>
            <person name="Baker D."/>
            <person name="Gharbi K."/>
            <person name="Hall N."/>
            <person name="Watson M."/>
            <person name="Adriaenssens E.M."/>
            <person name="Foster-Nyarko E."/>
            <person name="Jarju S."/>
            <person name="Secka A."/>
            <person name="Antonio M."/>
            <person name="Oren A."/>
            <person name="Chaudhuri R.R."/>
            <person name="La Ragione R."/>
            <person name="Hildebrand F."/>
            <person name="Pallen M.J."/>
        </authorList>
    </citation>
    <scope>NUCLEOTIDE SEQUENCE</scope>
    <source>
        <strain evidence="1">CHK173-2145</strain>
    </source>
</reference>
<reference evidence="1" key="2">
    <citation type="submission" date="2021-09" db="EMBL/GenBank/DDBJ databases">
        <authorList>
            <person name="Gilroy R."/>
        </authorList>
    </citation>
    <scope>NUCLEOTIDE SEQUENCE</scope>
    <source>
        <strain evidence="1">CHK173-2145</strain>
    </source>
</reference>
<comment type="caution">
    <text evidence="1">The sequence shown here is derived from an EMBL/GenBank/DDBJ whole genome shotgun (WGS) entry which is preliminary data.</text>
</comment>
<evidence type="ECO:0000313" key="2">
    <source>
        <dbReference type="Proteomes" id="UP000721920"/>
    </source>
</evidence>
<evidence type="ECO:0000313" key="1">
    <source>
        <dbReference type="EMBL" id="HJE86632.1"/>
    </source>
</evidence>
<protein>
    <submittedName>
        <fullName evidence="1">Uncharacterized protein</fullName>
    </submittedName>
</protein>
<name>A0A921EYU5_9LACO</name>
<proteinExistence type="predicted"/>
<accession>A0A921EYU5</accession>